<dbReference type="InterPro" id="IPR027417">
    <property type="entry name" value="P-loop_NTPase"/>
</dbReference>
<dbReference type="Gene3D" id="3.40.50.300">
    <property type="entry name" value="P-loop containing nucleotide triphosphate hydrolases"/>
    <property type="match status" value="1"/>
</dbReference>
<comment type="function">
    <text evidence="5">Part of the ABC transporter complex HmuTUV involved in hemin import. Responsible for energy coupling to the transport system.</text>
</comment>
<evidence type="ECO:0000256" key="1">
    <source>
        <dbReference type="ARBA" id="ARBA00022448"/>
    </source>
</evidence>
<comment type="caution">
    <text evidence="7">The sequence shown here is derived from an EMBL/GenBank/DDBJ whole genome shotgun (WGS) entry which is preliminary data.</text>
</comment>
<keyword evidence="4" id="KW-1278">Translocase</keyword>
<proteinExistence type="predicted"/>
<dbReference type="Pfam" id="PF00005">
    <property type="entry name" value="ABC_tran"/>
    <property type="match status" value="1"/>
</dbReference>
<dbReference type="RefSeq" id="WP_271091110.1">
    <property type="nucleotide sequence ID" value="NZ_JAPJZH010000012.1"/>
</dbReference>
<evidence type="ECO:0000256" key="2">
    <source>
        <dbReference type="ARBA" id="ARBA00022741"/>
    </source>
</evidence>
<dbReference type="PROSITE" id="PS50893">
    <property type="entry name" value="ABC_TRANSPORTER_2"/>
    <property type="match status" value="1"/>
</dbReference>
<dbReference type="PANTHER" id="PTHR42794">
    <property type="entry name" value="HEMIN IMPORT ATP-BINDING PROTEIN HMUV"/>
    <property type="match status" value="1"/>
</dbReference>
<name>A0ABT4VRF7_9HYPH</name>
<dbReference type="SMART" id="SM00382">
    <property type="entry name" value="AAA"/>
    <property type="match status" value="1"/>
</dbReference>
<evidence type="ECO:0000256" key="5">
    <source>
        <dbReference type="ARBA" id="ARBA00037066"/>
    </source>
</evidence>
<evidence type="ECO:0000256" key="3">
    <source>
        <dbReference type="ARBA" id="ARBA00022840"/>
    </source>
</evidence>
<organism evidence="7 8">
    <name type="scientific">Hoeflea poritis</name>
    <dbReference type="NCBI Taxonomy" id="2993659"/>
    <lineage>
        <taxon>Bacteria</taxon>
        <taxon>Pseudomonadati</taxon>
        <taxon>Pseudomonadota</taxon>
        <taxon>Alphaproteobacteria</taxon>
        <taxon>Hyphomicrobiales</taxon>
        <taxon>Rhizobiaceae</taxon>
        <taxon>Hoeflea</taxon>
    </lineage>
</organism>
<accession>A0ABT4VRF7</accession>
<dbReference type="PANTHER" id="PTHR42794:SF1">
    <property type="entry name" value="HEMIN IMPORT ATP-BINDING PROTEIN HMUV"/>
    <property type="match status" value="1"/>
</dbReference>
<keyword evidence="1" id="KW-0813">Transport</keyword>
<keyword evidence="3 7" id="KW-0067">ATP-binding</keyword>
<reference evidence="7" key="1">
    <citation type="submission" date="2022-11" db="EMBL/GenBank/DDBJ databases">
        <title>Hoeflea poritis sp. nov., isolated from scleractinian coral Porites lutea.</title>
        <authorList>
            <person name="Zhang G."/>
            <person name="Wei Q."/>
            <person name="Cai L."/>
        </authorList>
    </citation>
    <scope>NUCLEOTIDE SEQUENCE</scope>
    <source>
        <strain evidence="7">E7-10</strain>
    </source>
</reference>
<evidence type="ECO:0000313" key="8">
    <source>
        <dbReference type="Proteomes" id="UP001148313"/>
    </source>
</evidence>
<dbReference type="GO" id="GO:0005524">
    <property type="term" value="F:ATP binding"/>
    <property type="evidence" value="ECO:0007669"/>
    <property type="project" value="UniProtKB-KW"/>
</dbReference>
<dbReference type="CDD" id="cd03214">
    <property type="entry name" value="ABC_Iron-Siderophores_B12_Hemin"/>
    <property type="match status" value="1"/>
</dbReference>
<evidence type="ECO:0000259" key="6">
    <source>
        <dbReference type="PROSITE" id="PS50893"/>
    </source>
</evidence>
<sequence length="265" mass="28772">MHAPAPVLEVSGLSHRARNGDVLIDDISFAVSRGSILAIAGPNGAGKSTLLRLISGLGELRPGQVRLNGRDLSRLPARERAKDVAFVGQLESPDGRLRLEDYVALGRLPLRGELPEQDHRDAVANALRATQMERFADAPFGRLSGGERQRAHIARAIAQNPKLLFLDEPTNHLDPDAKGKILSLIVGLGITVVLIVHEIALIPEFATQVAVLEQTRLRAFGSADDVLTPQLIRDVFGVELIQVRHPSEARTLSVLDIPISRNTNH</sequence>
<evidence type="ECO:0000313" key="7">
    <source>
        <dbReference type="EMBL" id="MDA4847293.1"/>
    </source>
</evidence>
<protein>
    <submittedName>
        <fullName evidence="7">ABC transporter ATP-binding protein</fullName>
    </submittedName>
</protein>
<keyword evidence="2" id="KW-0547">Nucleotide-binding</keyword>
<gene>
    <name evidence="7" type="ORF">OOZ53_18175</name>
</gene>
<keyword evidence="8" id="KW-1185">Reference proteome</keyword>
<dbReference type="EMBL" id="JAPJZH010000012">
    <property type="protein sequence ID" value="MDA4847293.1"/>
    <property type="molecule type" value="Genomic_DNA"/>
</dbReference>
<feature type="domain" description="ABC transporter" evidence="6">
    <location>
        <begin position="8"/>
        <end position="239"/>
    </location>
</feature>
<dbReference type="SUPFAM" id="SSF52540">
    <property type="entry name" value="P-loop containing nucleoside triphosphate hydrolases"/>
    <property type="match status" value="1"/>
</dbReference>
<dbReference type="InterPro" id="IPR003593">
    <property type="entry name" value="AAA+_ATPase"/>
</dbReference>
<evidence type="ECO:0000256" key="4">
    <source>
        <dbReference type="ARBA" id="ARBA00022967"/>
    </source>
</evidence>
<dbReference type="Proteomes" id="UP001148313">
    <property type="component" value="Unassembled WGS sequence"/>
</dbReference>
<dbReference type="InterPro" id="IPR003439">
    <property type="entry name" value="ABC_transporter-like_ATP-bd"/>
</dbReference>